<name>A0A177ACG3_9PEZI</name>
<dbReference type="PANTHER" id="PTHR33119:SF1">
    <property type="entry name" value="FE2OG DIOXYGENASE DOMAIN-CONTAINING PROTEIN"/>
    <property type="match status" value="1"/>
</dbReference>
<dbReference type="EMBL" id="KV441395">
    <property type="protein sequence ID" value="OAF58874.1"/>
    <property type="molecule type" value="Genomic_DNA"/>
</dbReference>
<protein>
    <recommendedName>
        <fullName evidence="1">DUF4246 domain-containing protein</fullName>
    </recommendedName>
</protein>
<organism evidence="2">
    <name type="scientific">Pseudogymnoascus destructans</name>
    <dbReference type="NCBI Taxonomy" id="655981"/>
    <lineage>
        <taxon>Eukaryota</taxon>
        <taxon>Fungi</taxon>
        <taxon>Dikarya</taxon>
        <taxon>Ascomycota</taxon>
        <taxon>Pezizomycotina</taxon>
        <taxon>Leotiomycetes</taxon>
        <taxon>Thelebolales</taxon>
        <taxon>Thelebolaceae</taxon>
        <taxon>Pseudogymnoascus</taxon>
    </lineage>
</organism>
<accession>A0A177ACG3</accession>
<dbReference type="RefSeq" id="XP_024324158.1">
    <property type="nucleotide sequence ID" value="XM_024469912.1"/>
</dbReference>
<sequence length="110" mass="12407">MYPLVYGTSNFFQEEVVGVSDAIEAWAGKGEIARPARQSGVPDPRRSYNIGGDGVPMEYWSDKYQWLPATLAFQEDGTVTFTSYINNLHPKKYPSIYRMIEKLIDIAIPA</sequence>
<dbReference type="PANTHER" id="PTHR33119">
    <property type="entry name" value="IFI3P"/>
    <property type="match status" value="1"/>
</dbReference>
<reference evidence="2" key="1">
    <citation type="submission" date="2016-03" db="EMBL/GenBank/DDBJ databases">
        <title>Updated assembly of Pseudogymnoascus destructans, the fungus causing white-nose syndrome of bats.</title>
        <authorList>
            <person name="Palmer J.M."/>
            <person name="Drees K.P."/>
            <person name="Foster J.T."/>
            <person name="Lindner D.L."/>
        </authorList>
    </citation>
    <scope>NUCLEOTIDE SEQUENCE [LARGE SCALE GENOMIC DNA]</scope>
    <source>
        <strain evidence="2">20631-21</strain>
    </source>
</reference>
<proteinExistence type="predicted"/>
<feature type="domain" description="DUF4246" evidence="1">
    <location>
        <begin position="1"/>
        <end position="110"/>
    </location>
</feature>
<dbReference type="Proteomes" id="UP000077154">
    <property type="component" value="Unassembled WGS sequence"/>
</dbReference>
<dbReference type="OrthoDB" id="415532at2759"/>
<dbReference type="InterPro" id="IPR049192">
    <property type="entry name" value="DUF4246_C"/>
</dbReference>
<gene>
    <name evidence="2" type="ORF">VC83_06310</name>
</gene>
<evidence type="ECO:0000313" key="2">
    <source>
        <dbReference type="EMBL" id="OAF58874.1"/>
    </source>
</evidence>
<dbReference type="InterPro" id="IPR025340">
    <property type="entry name" value="DUF4246"/>
</dbReference>
<dbReference type="Pfam" id="PF14033">
    <property type="entry name" value="DUF4246"/>
    <property type="match status" value="1"/>
</dbReference>
<dbReference type="GeneID" id="36289371"/>
<dbReference type="VEuPathDB" id="FungiDB:GMDG_05053"/>
<evidence type="ECO:0000259" key="1">
    <source>
        <dbReference type="Pfam" id="PF14033"/>
    </source>
</evidence>
<dbReference type="AlphaFoldDB" id="A0A177ACG3"/>